<evidence type="ECO:0000313" key="1">
    <source>
        <dbReference type="EMBL" id="SHM98428.1"/>
    </source>
</evidence>
<accession>A0A1M7N4L2</accession>
<dbReference type="Proteomes" id="UP000184111">
    <property type="component" value="Unassembled WGS sequence"/>
</dbReference>
<gene>
    <name evidence="1" type="ORF">SAMN05216499_117134</name>
</gene>
<dbReference type="RefSeq" id="WP_265737174.1">
    <property type="nucleotide sequence ID" value="NZ_FRBI01000017.1"/>
</dbReference>
<dbReference type="AlphaFoldDB" id="A0A1M7N4L2"/>
<proteinExistence type="predicted"/>
<dbReference type="InterPro" id="IPR029063">
    <property type="entry name" value="SAM-dependent_MTases_sf"/>
</dbReference>
<name>A0A1M7N4L2_9ACTN</name>
<organism evidence="1 2">
    <name type="scientific">Actinacidiphila paucisporea</name>
    <dbReference type="NCBI Taxonomy" id="310782"/>
    <lineage>
        <taxon>Bacteria</taxon>
        <taxon>Bacillati</taxon>
        <taxon>Actinomycetota</taxon>
        <taxon>Actinomycetes</taxon>
        <taxon>Kitasatosporales</taxon>
        <taxon>Streptomycetaceae</taxon>
        <taxon>Actinacidiphila</taxon>
    </lineage>
</organism>
<dbReference type="Gene3D" id="3.40.50.150">
    <property type="entry name" value="Vaccinia Virus protein VP39"/>
    <property type="match status" value="1"/>
</dbReference>
<dbReference type="EMBL" id="FRBI01000017">
    <property type="protein sequence ID" value="SHM98428.1"/>
    <property type="molecule type" value="Genomic_DNA"/>
</dbReference>
<sequence length="64" mass="6599">MIGSFAPSQAPAVIEIGAGTGMFCTAMARWLSPTTVIGIDPSPGQCAGDRRDGVRVTAQVHSRP</sequence>
<protein>
    <recommendedName>
        <fullName evidence="3">Methyltransferase domain-containing protein</fullName>
    </recommendedName>
</protein>
<keyword evidence="2" id="KW-1185">Reference proteome</keyword>
<evidence type="ECO:0008006" key="3">
    <source>
        <dbReference type="Google" id="ProtNLM"/>
    </source>
</evidence>
<reference evidence="1 2" key="1">
    <citation type="submission" date="2016-11" db="EMBL/GenBank/DDBJ databases">
        <authorList>
            <person name="Jaros S."/>
            <person name="Januszkiewicz K."/>
            <person name="Wedrychowicz H."/>
        </authorList>
    </citation>
    <scope>NUCLEOTIDE SEQUENCE [LARGE SCALE GENOMIC DNA]</scope>
    <source>
        <strain evidence="1 2">CGMCC 4.2025</strain>
    </source>
</reference>
<dbReference type="SUPFAM" id="SSF53335">
    <property type="entry name" value="S-adenosyl-L-methionine-dependent methyltransferases"/>
    <property type="match status" value="1"/>
</dbReference>
<evidence type="ECO:0000313" key="2">
    <source>
        <dbReference type="Proteomes" id="UP000184111"/>
    </source>
</evidence>